<sequence>MVLKGFMAWQDGGGLWHMTVSRARRFEGSAIWKVCEPPFMPFGHVYRAQRPLSS</sequence>
<dbReference type="HOGENOM" id="CLU_213392_0_0_6"/>
<geneLocation type="plasmid" evidence="1 2">
    <name>pCTU3</name>
</geneLocation>
<protein>
    <submittedName>
        <fullName evidence="1">Uncharacterized protein</fullName>
    </submittedName>
</protein>
<accession>C9Y5S7</accession>
<organism evidence="1 2">
    <name type="scientific">Cronobacter turicensis (strain DSM 18703 / CCUG 55852 / LMG 23827 / z3032)</name>
    <dbReference type="NCBI Taxonomy" id="693216"/>
    <lineage>
        <taxon>Bacteria</taxon>
        <taxon>Pseudomonadati</taxon>
        <taxon>Pseudomonadota</taxon>
        <taxon>Gammaproteobacteria</taxon>
        <taxon>Enterobacterales</taxon>
        <taxon>Enterobacteriaceae</taxon>
        <taxon>Cronobacter</taxon>
    </lineage>
</organism>
<proteinExistence type="predicted"/>
<keyword evidence="2" id="KW-1185">Reference proteome</keyword>
<evidence type="ECO:0000313" key="2">
    <source>
        <dbReference type="Proteomes" id="UP000002069"/>
    </source>
</evidence>
<name>C9Y5S7_CROTZ</name>
<dbReference type="AlphaFoldDB" id="C9Y5S7"/>
<dbReference type="EMBL" id="FN543096">
    <property type="protein sequence ID" value="CBA34722.1"/>
    <property type="molecule type" value="Genomic_DNA"/>
</dbReference>
<reference evidence="2" key="2">
    <citation type="journal article" date="2011" name="J. Bacteriol.">
        <title>Complete genome sequence of Cronobacter turicensis LMG 23827, a food-borne pathogen causing deaths in neonates.</title>
        <authorList>
            <person name="Stephan R."/>
            <person name="Lehner A."/>
            <person name="Tischler P."/>
            <person name="Rattei T."/>
        </authorList>
    </citation>
    <scope>NUCLEOTIDE SEQUENCE [LARGE SCALE GENOMIC DNA]</scope>
    <source>
        <strain evidence="2">DSM 18703 / CCUG 55852 / LMG 23827 / z3032</strain>
    </source>
</reference>
<dbReference type="Proteomes" id="UP000002069">
    <property type="component" value="Plasmid pCTU3"/>
</dbReference>
<dbReference type="KEGG" id="ctu:Ctu_3p00170"/>
<reference evidence="1 2" key="1">
    <citation type="journal article" date="2010" name="J. Bacteriol.">
        <title>Complete Genome Sequence of Cronobacter turicensis LMG 23827, a foodborne pathogen causing deaths in neonates.</title>
        <authorList>
            <person name="Stephan R."/>
            <person name="Lehner A."/>
            <person name="Tischler P."/>
            <person name="Rattei T."/>
        </authorList>
    </citation>
    <scope>NUCLEOTIDE SEQUENCE [LARGE SCALE GENOMIC DNA]</scope>
    <source>
        <strain evidence="2">DSM 18703 / CCUG 55852 / LMG 23827 / z3032</strain>
        <plasmid evidence="1 2">pCTU3</plasmid>
    </source>
</reference>
<evidence type="ECO:0000313" key="1">
    <source>
        <dbReference type="EMBL" id="CBA34722.1"/>
    </source>
</evidence>
<gene>
    <name evidence="1" type="ordered locus">Ctu_3p00170</name>
</gene>
<keyword evidence="1" id="KW-0614">Plasmid</keyword>